<reference evidence="2 3" key="1">
    <citation type="submission" date="2019-12" db="EMBL/GenBank/DDBJ databases">
        <title>Devosia maris sp. nov., isolated from the deep seawater.</title>
        <authorList>
            <person name="Liu Y."/>
        </authorList>
    </citation>
    <scope>NUCLEOTIDE SEQUENCE [LARGE SCALE GENOMIC DNA]</scope>
    <source>
        <strain evidence="2 3">L53-10-65</strain>
    </source>
</reference>
<protein>
    <submittedName>
        <fullName evidence="2">GNAT family N-acetyltransferase</fullName>
    </submittedName>
</protein>
<organism evidence="2 3">
    <name type="scientific">Devosia marina</name>
    <dbReference type="NCBI Taxonomy" id="2683198"/>
    <lineage>
        <taxon>Bacteria</taxon>
        <taxon>Pseudomonadati</taxon>
        <taxon>Pseudomonadota</taxon>
        <taxon>Alphaproteobacteria</taxon>
        <taxon>Hyphomicrobiales</taxon>
        <taxon>Devosiaceae</taxon>
        <taxon>Devosia</taxon>
    </lineage>
</organism>
<dbReference type="EMBL" id="WQRF01000001">
    <property type="protein sequence ID" value="MVS98534.1"/>
    <property type="molecule type" value="Genomic_DNA"/>
</dbReference>
<keyword evidence="2" id="KW-0808">Transferase</keyword>
<dbReference type="AlphaFoldDB" id="A0A7X3FPS4"/>
<dbReference type="GO" id="GO:0016740">
    <property type="term" value="F:transferase activity"/>
    <property type="evidence" value="ECO:0007669"/>
    <property type="project" value="UniProtKB-KW"/>
</dbReference>
<proteinExistence type="predicted"/>
<evidence type="ECO:0000313" key="2">
    <source>
        <dbReference type="EMBL" id="MVS98534.1"/>
    </source>
</evidence>
<dbReference type="Proteomes" id="UP000438106">
    <property type="component" value="Unassembled WGS sequence"/>
</dbReference>
<dbReference type="InterPro" id="IPR016181">
    <property type="entry name" value="Acyl_CoA_acyltransferase"/>
</dbReference>
<dbReference type="SUPFAM" id="SSF55729">
    <property type="entry name" value="Acyl-CoA N-acyltransferases (Nat)"/>
    <property type="match status" value="1"/>
</dbReference>
<evidence type="ECO:0000313" key="3">
    <source>
        <dbReference type="Proteomes" id="UP000438106"/>
    </source>
</evidence>
<dbReference type="InterPro" id="IPR038740">
    <property type="entry name" value="BioF2-like_GNAT_dom"/>
</dbReference>
<name>A0A7X3FPS4_9HYPH</name>
<accession>A0A7X3FPS4</accession>
<gene>
    <name evidence="2" type="ORF">GO014_05820</name>
</gene>
<evidence type="ECO:0000259" key="1">
    <source>
        <dbReference type="Pfam" id="PF13480"/>
    </source>
</evidence>
<sequence length="434" mass="48201">MLRRSLPAGDRLASKLAKGSRLTANTQAIARAMDDIASQGSAADAAAMGARVGISVRVTNRIEDVEAIWRSLSAAGLESPGQSYDFIRLWVTDRQIPVSAQHYVVGEVDGVPVALLPLHLKRVHGVRLYTWFPGPHAGCYAPLTDVRRLQELGTSGRSALWRSMIGALKGADLVYLRSMPDRIGEAEGLFDELGKALEVETLYRARFSSWEHCDREQRSRSRRKHDRQQGDRLAALGEVGFDVVCDLAEAHAVLDTMFAQRSARFRAQGIRDIFVCDNITSFYHAALDPNSGVDVRLHVLRLEGQIVAARYNIVVGDRMFCLISSMSDCSLIQSGSPGKQCLLRVVQSVFDEGMSVFDMGAGFTDEKRHWCNEQVPLRQHYVPLTPLGHLVMLGHSHFQRLRAWAKANASVKSALRAAHQLYERIRGKSRSDQL</sequence>
<feature type="domain" description="BioF2-like acetyltransferase" evidence="1">
    <location>
        <begin position="220"/>
        <end position="368"/>
    </location>
</feature>
<keyword evidence="3" id="KW-1185">Reference proteome</keyword>
<comment type="caution">
    <text evidence="2">The sequence shown here is derived from an EMBL/GenBank/DDBJ whole genome shotgun (WGS) entry which is preliminary data.</text>
</comment>
<dbReference type="Pfam" id="PF13480">
    <property type="entry name" value="Acetyltransf_6"/>
    <property type="match status" value="1"/>
</dbReference>